<feature type="domain" description="Methionyl/Leucyl tRNA synthetase" evidence="7">
    <location>
        <begin position="11"/>
        <end position="96"/>
    </location>
</feature>
<dbReference type="EMBL" id="AMQQ01000023">
    <property type="protein sequence ID" value="EKJ94802.1"/>
    <property type="molecule type" value="Genomic_DNA"/>
</dbReference>
<dbReference type="InterPro" id="IPR009080">
    <property type="entry name" value="tRNAsynth_Ia_anticodon-bd"/>
</dbReference>
<organism evidence="8 9">
    <name type="scientific">Bradyrhizobium lupini HPC(L)</name>
    <dbReference type="NCBI Taxonomy" id="1229491"/>
    <lineage>
        <taxon>Bacteria</taxon>
        <taxon>Pseudomonadati</taxon>
        <taxon>Pseudomonadota</taxon>
        <taxon>Alphaproteobacteria</taxon>
        <taxon>Hyphomicrobiales</taxon>
        <taxon>Nitrobacteraceae</taxon>
        <taxon>Bradyrhizobium</taxon>
    </lineage>
</organism>
<keyword evidence="4 6" id="KW-0648">Protein biosynthesis</keyword>
<evidence type="ECO:0000256" key="4">
    <source>
        <dbReference type="ARBA" id="ARBA00022917"/>
    </source>
</evidence>
<dbReference type="InterPro" id="IPR023457">
    <property type="entry name" value="Met-tRNA_synth_2"/>
</dbReference>
<keyword evidence="3 6" id="KW-0067">ATP-binding</keyword>
<dbReference type="Proteomes" id="UP000017668">
    <property type="component" value="Unassembled WGS sequence"/>
</dbReference>
<protein>
    <submittedName>
        <fullName evidence="8">Methionyl-tRNA synthetase</fullName>
    </submittedName>
</protein>
<proteinExistence type="inferred from homology"/>
<evidence type="ECO:0000313" key="8">
    <source>
        <dbReference type="EMBL" id="EKJ94802.1"/>
    </source>
</evidence>
<dbReference type="InterPro" id="IPR014729">
    <property type="entry name" value="Rossmann-like_a/b/a_fold"/>
</dbReference>
<dbReference type="Gene3D" id="3.40.50.620">
    <property type="entry name" value="HUPs"/>
    <property type="match status" value="1"/>
</dbReference>
<evidence type="ECO:0000256" key="3">
    <source>
        <dbReference type="ARBA" id="ARBA00022840"/>
    </source>
</evidence>
<evidence type="ECO:0000259" key="7">
    <source>
        <dbReference type="Pfam" id="PF09334"/>
    </source>
</evidence>
<keyword evidence="1 6" id="KW-0436">Ligase</keyword>
<keyword evidence="5 6" id="KW-0030">Aminoacyl-tRNA synthetase</keyword>
<comment type="caution">
    <text evidence="8">The sequence shown here is derived from an EMBL/GenBank/DDBJ whole genome shotgun (WGS) entry which is preliminary data.</text>
</comment>
<dbReference type="SUPFAM" id="SSF52374">
    <property type="entry name" value="Nucleotidylyl transferase"/>
    <property type="match status" value="1"/>
</dbReference>
<dbReference type="SUPFAM" id="SSF47323">
    <property type="entry name" value="Anticodon-binding domain of a subclass of class I aminoacyl-tRNA synthetases"/>
    <property type="match status" value="1"/>
</dbReference>
<keyword evidence="2 6" id="KW-0547">Nucleotide-binding</keyword>
<evidence type="ECO:0000313" key="9">
    <source>
        <dbReference type="Proteomes" id="UP000017668"/>
    </source>
</evidence>
<evidence type="ECO:0000256" key="6">
    <source>
        <dbReference type="RuleBase" id="RU363039"/>
    </source>
</evidence>
<dbReference type="Gene3D" id="1.10.730.10">
    <property type="entry name" value="Isoleucyl-tRNA Synthetase, Domain 1"/>
    <property type="match status" value="1"/>
</dbReference>
<evidence type="ECO:0000256" key="2">
    <source>
        <dbReference type="ARBA" id="ARBA00022741"/>
    </source>
</evidence>
<dbReference type="InterPro" id="IPR015413">
    <property type="entry name" value="Methionyl/Leucyl_tRNA_Synth"/>
</dbReference>
<keyword evidence="9" id="KW-1185">Reference proteome</keyword>
<gene>
    <name evidence="8" type="ORF">C241_15963</name>
</gene>
<evidence type="ECO:0000256" key="1">
    <source>
        <dbReference type="ARBA" id="ARBA00022598"/>
    </source>
</evidence>
<name>A0ABN0HJI9_RHILU</name>
<sequence length="249" mass="27266">MPYIGLRYCSAGLPVPSSIFVHGYVTLDGKKIGKSAGNGIDPERLIDAYETPDALRYYLLRHIRSDDDGDFSEKRLEAAWTGELGGQLGNLVNRVLTLLATAFDGVTPEVPRSDLVREAARLPGKVQRAFDSYELHVGLSEIFSYLAEANKEFTRKAPWSDAKLLYAAKDIDHAMISARVGATLAEQVYGLAVVARCLLPFLPASAEILHNQLGIAVARHYDEPLVVSGFKTSSASVLFPRQRVFAARS</sequence>
<accession>A0ABN0HJI9</accession>
<evidence type="ECO:0000256" key="5">
    <source>
        <dbReference type="ARBA" id="ARBA00023146"/>
    </source>
</evidence>
<dbReference type="PANTHER" id="PTHR43326:SF1">
    <property type="entry name" value="METHIONINE--TRNA LIGASE, MITOCHONDRIAL"/>
    <property type="match status" value="1"/>
</dbReference>
<dbReference type="PANTHER" id="PTHR43326">
    <property type="entry name" value="METHIONYL-TRNA SYNTHETASE"/>
    <property type="match status" value="1"/>
</dbReference>
<reference evidence="8 9" key="1">
    <citation type="journal article" date="2013" name="Genome Announc.">
        <title>Genome Sequence of Rhizobium lupini HPC(L) Isolated from Saline Desert Soil, Kutch (Gujarat).</title>
        <authorList>
            <person name="Agarwal L."/>
            <person name="Purohit H.J."/>
        </authorList>
    </citation>
    <scope>NUCLEOTIDE SEQUENCE [LARGE SCALE GENOMIC DNA]</scope>
    <source>
        <strain evidence="9">HPC(L)</strain>
    </source>
</reference>
<dbReference type="Pfam" id="PF09334">
    <property type="entry name" value="tRNA-synt_1g"/>
    <property type="match status" value="1"/>
</dbReference>
<comment type="similarity">
    <text evidence="6">Belongs to the class-I aminoacyl-tRNA synthetase family.</text>
</comment>